<feature type="region of interest" description="Disordered" evidence="9">
    <location>
        <begin position="1"/>
        <end position="69"/>
    </location>
</feature>
<dbReference type="PROSITE" id="PS50082">
    <property type="entry name" value="WD_REPEATS_2"/>
    <property type="match status" value="1"/>
</dbReference>
<dbReference type="Proteomes" id="UP000011715">
    <property type="component" value="Unassembled WGS sequence"/>
</dbReference>
<dbReference type="AlphaFoldDB" id="A0A0C4DT13"/>
<dbReference type="SMART" id="SM00320">
    <property type="entry name" value="WD40"/>
    <property type="match status" value="2"/>
</dbReference>
<name>A0A0C4DT13_MAGP6</name>
<proteinExistence type="predicted"/>
<dbReference type="EnsemblFungi" id="MAPG_03062T0">
    <property type="protein sequence ID" value="MAPG_03062T0"/>
    <property type="gene ID" value="MAPG_03062"/>
</dbReference>
<dbReference type="PANTHER" id="PTHR44215:SF1">
    <property type="entry name" value="WD REPEAT-CONTAINING PROTEIN 75"/>
    <property type="match status" value="1"/>
</dbReference>
<dbReference type="EMBL" id="ADBL01000745">
    <property type="status" value="NOT_ANNOTATED_CDS"/>
    <property type="molecule type" value="Genomic_DNA"/>
</dbReference>
<feature type="repeat" description="WD" evidence="8">
    <location>
        <begin position="372"/>
        <end position="413"/>
    </location>
</feature>
<feature type="compositionally biased region" description="Acidic residues" evidence="9">
    <location>
        <begin position="951"/>
        <end position="960"/>
    </location>
</feature>
<feature type="region of interest" description="Disordered" evidence="9">
    <location>
        <begin position="922"/>
        <end position="960"/>
    </location>
</feature>
<dbReference type="InterPro" id="IPR001680">
    <property type="entry name" value="WD40_rpt"/>
</dbReference>
<dbReference type="Pfam" id="PF00400">
    <property type="entry name" value="WD40"/>
    <property type="match status" value="2"/>
</dbReference>
<dbReference type="OMA" id="TRIDGPH"/>
<evidence type="ECO:0000256" key="5">
    <source>
        <dbReference type="ARBA" id="ARBA00022737"/>
    </source>
</evidence>
<keyword evidence="6" id="KW-0804">Transcription</keyword>
<dbReference type="SUPFAM" id="SSF82171">
    <property type="entry name" value="DPP6 N-terminal domain-like"/>
    <property type="match status" value="1"/>
</dbReference>
<reference evidence="11" key="5">
    <citation type="submission" date="2015-06" db="UniProtKB">
        <authorList>
            <consortium name="EnsemblFungi"/>
        </authorList>
    </citation>
    <scope>IDENTIFICATION</scope>
    <source>
        <strain evidence="11">ATCC 64411</strain>
    </source>
</reference>
<evidence type="ECO:0000313" key="10">
    <source>
        <dbReference type="EMBL" id="KLU84015.1"/>
    </source>
</evidence>
<dbReference type="GO" id="GO:0003723">
    <property type="term" value="F:RNA binding"/>
    <property type="evidence" value="ECO:0007669"/>
    <property type="project" value="InterPro"/>
</dbReference>
<dbReference type="GO" id="GO:0006364">
    <property type="term" value="P:rRNA processing"/>
    <property type="evidence" value="ECO:0007669"/>
    <property type="project" value="UniProtKB-KW"/>
</dbReference>
<protein>
    <submittedName>
        <fullName evidence="10">WD repeat-containing protein</fullName>
    </submittedName>
</protein>
<keyword evidence="3" id="KW-0698">rRNA processing</keyword>
<accession>A0A0C4DT13</accession>
<reference evidence="11" key="4">
    <citation type="journal article" date="2015" name="G3 (Bethesda)">
        <title>Genome sequences of three phytopathogenic species of the Magnaporthaceae family of fungi.</title>
        <authorList>
            <person name="Okagaki L.H."/>
            <person name="Nunes C.C."/>
            <person name="Sailsbery J."/>
            <person name="Clay B."/>
            <person name="Brown D."/>
            <person name="John T."/>
            <person name="Oh Y."/>
            <person name="Young N."/>
            <person name="Fitzgerald M."/>
            <person name="Haas B.J."/>
            <person name="Zeng Q."/>
            <person name="Young S."/>
            <person name="Adiconis X."/>
            <person name="Fan L."/>
            <person name="Levin J.Z."/>
            <person name="Mitchell T.K."/>
            <person name="Okubara P.A."/>
            <person name="Farman M.L."/>
            <person name="Kohn L.M."/>
            <person name="Birren B."/>
            <person name="Ma L.-J."/>
            <person name="Dean R.A."/>
        </authorList>
    </citation>
    <scope>NUCLEOTIDE SEQUENCE</scope>
    <source>
        <strain evidence="11">ATCC 64411 / 73-15</strain>
    </source>
</reference>
<reference evidence="12" key="2">
    <citation type="submission" date="2010-05" db="EMBL/GenBank/DDBJ databases">
        <title>The genome sequence of Magnaporthe poae strain ATCC 64411.</title>
        <authorList>
            <person name="Ma L.-J."/>
            <person name="Dead R."/>
            <person name="Young S."/>
            <person name="Zeng Q."/>
            <person name="Koehrsen M."/>
            <person name="Alvarado L."/>
            <person name="Berlin A."/>
            <person name="Chapman S.B."/>
            <person name="Chen Z."/>
            <person name="Freedman E."/>
            <person name="Gellesch M."/>
            <person name="Goldberg J."/>
            <person name="Griggs A."/>
            <person name="Gujja S."/>
            <person name="Heilman E.R."/>
            <person name="Heiman D."/>
            <person name="Hepburn T."/>
            <person name="Howarth C."/>
            <person name="Jen D."/>
            <person name="Larson L."/>
            <person name="Mehta T."/>
            <person name="Neiman D."/>
            <person name="Pearson M."/>
            <person name="Roberts A."/>
            <person name="Saif S."/>
            <person name="Shea T."/>
            <person name="Shenoy N."/>
            <person name="Sisk P."/>
            <person name="Stolte C."/>
            <person name="Sykes S."/>
            <person name="Walk T."/>
            <person name="White J."/>
            <person name="Yandava C."/>
            <person name="Haas B."/>
            <person name="Nusbaum C."/>
            <person name="Birren B."/>
        </authorList>
    </citation>
    <scope>NUCLEOTIDE SEQUENCE [LARGE SCALE GENOMIC DNA]</scope>
    <source>
        <strain evidence="12">ATCC 64411 / 73-15</strain>
    </source>
</reference>
<dbReference type="VEuPathDB" id="FungiDB:MAPG_03062"/>
<evidence type="ECO:0000256" key="7">
    <source>
        <dbReference type="ARBA" id="ARBA00023242"/>
    </source>
</evidence>
<evidence type="ECO:0000256" key="6">
    <source>
        <dbReference type="ARBA" id="ARBA00023163"/>
    </source>
</evidence>
<dbReference type="OrthoDB" id="4096at2759"/>
<keyword evidence="7" id="KW-0539">Nucleus</keyword>
<comment type="subcellular location">
    <subcellularLocation>
        <location evidence="1">Nucleus</location>
        <location evidence="1">Nucleolus</location>
    </subcellularLocation>
</comment>
<keyword evidence="2" id="KW-0690">Ribosome biogenesis</keyword>
<reference evidence="10" key="3">
    <citation type="submission" date="2011-03" db="EMBL/GenBank/DDBJ databases">
        <title>Annotation of Magnaporthe poae ATCC 64411.</title>
        <authorList>
            <person name="Ma L.-J."/>
            <person name="Dead R."/>
            <person name="Young S.K."/>
            <person name="Zeng Q."/>
            <person name="Gargeya S."/>
            <person name="Fitzgerald M."/>
            <person name="Haas B."/>
            <person name="Abouelleil A."/>
            <person name="Alvarado L."/>
            <person name="Arachchi H.M."/>
            <person name="Berlin A."/>
            <person name="Brown A."/>
            <person name="Chapman S.B."/>
            <person name="Chen Z."/>
            <person name="Dunbar C."/>
            <person name="Freedman E."/>
            <person name="Gearin G."/>
            <person name="Gellesch M."/>
            <person name="Goldberg J."/>
            <person name="Griggs A."/>
            <person name="Gujja S."/>
            <person name="Heiman D."/>
            <person name="Howarth C."/>
            <person name="Larson L."/>
            <person name="Lui A."/>
            <person name="MacDonald P.J.P."/>
            <person name="Mehta T."/>
            <person name="Montmayeur A."/>
            <person name="Murphy C."/>
            <person name="Neiman D."/>
            <person name="Pearson M."/>
            <person name="Priest M."/>
            <person name="Roberts A."/>
            <person name="Saif S."/>
            <person name="Shea T."/>
            <person name="Shenoy N."/>
            <person name="Sisk P."/>
            <person name="Stolte C."/>
            <person name="Sykes S."/>
            <person name="Yandava C."/>
            <person name="Wortman J."/>
            <person name="Nusbaum C."/>
            <person name="Birren B."/>
        </authorList>
    </citation>
    <scope>NUCLEOTIDE SEQUENCE</scope>
    <source>
        <strain evidence="10">ATCC 64411</strain>
    </source>
</reference>
<keyword evidence="5" id="KW-0677">Repeat</keyword>
<keyword evidence="12" id="KW-1185">Reference proteome</keyword>
<dbReference type="eggNOG" id="KOG1963">
    <property type="taxonomic scope" value="Eukaryota"/>
</dbReference>
<dbReference type="STRING" id="644358.A0A0C4DT13"/>
<evidence type="ECO:0000313" key="11">
    <source>
        <dbReference type="EnsemblFungi" id="MAPG_03062T0"/>
    </source>
</evidence>
<dbReference type="GO" id="GO:2000234">
    <property type="term" value="P:positive regulation of rRNA processing"/>
    <property type="evidence" value="ECO:0007669"/>
    <property type="project" value="TreeGrafter"/>
</dbReference>
<dbReference type="InterPro" id="IPR015943">
    <property type="entry name" value="WD40/YVTN_repeat-like_dom_sf"/>
</dbReference>
<sequence length="1010" mass="107370">MSSADEQDAMPSGAQRQHAAKKRKRERQENGGQKLPKRQRSKSKSGNAVQKQDGPAAELAASPNHSQNRAIMVVRADDEDEDDDNAEENALVSYSAATWKVAEPAGGRIHEDVEPIFSSDEKYIIITYETSLQVYSTQDSLLVRRIQLPQRSRRSAQTPHITATVASLTDPSVVWVADTKQIWKVDWTTGDCKAFVATQGQMSTLAAAKVGGKELLLTCESVSKAQFELLAYAVNSDISSSPRSLGSLPGRLRILRTAADGGVVLGCAASDVVVASLKDGGKKQGAWTIEKLAWELYAFEAPDIVCALDARVAAKGHSSGKKAKQASGAADLPVLDVVVGGARGAIYVYGNLLAALAGAGNGSRDRVQPRKYHWHPRAVHSVKWSADGEYFVSGGTENTLVLWQVDTGKTEVLPHLSGVIESIVVSPRGSSYALTLDDNSAMVLSTSEMKPTAYVSGIQSLVLGQSRWKDTAVNRVWSPVDEISRPLTAAANPAATSRLYLCVGNGQMASATGAIPSASLLQTFDISSFQSLAKQPLARTNPTEANLTPKGFPVTEPWVSHISFSRGGDWLASVDEWQPPARDVESLVEDAHAAELLCCERKEVHLKFWKVGDQQLELVSRIDEAHSTAVRPESVLDLASSPKSTLFGTVGADGCVRLWAPHIQQSSMTPAASKAALAVSRDAGTTDVVEGWSCVQAIPLSSSSRIEMDRESLSPAPASARPTGALAFSGDGSTLFVAYGLPDDLVLYIIDASSGEIRTQLNQLIDGEVRSLRVLGASVIILAGGNLVVYDVVEDRVRYGLSFELPSSSPAALQLAQLAVDETSHTFAISVPVFPTADATPKLDKSVKSELAVFSPNSDQPLLIQSMRNLIISLLPIPGSSSFAAIDSAAQVSAIIQGTATNPLALPLSDLRLDKTTAGDDDADMMALDENDDEDEGDQANGLLLSAGGDTMDEDADDEEDLDSYGAIVAPEKLSQIFDAAPAFALPPIEDLFYQVTGLISGKPLASSAA</sequence>
<feature type="compositionally biased region" description="Acidic residues" evidence="9">
    <location>
        <begin position="922"/>
        <end position="938"/>
    </location>
</feature>
<dbReference type="EMBL" id="GL876967">
    <property type="protein sequence ID" value="KLU84015.1"/>
    <property type="molecule type" value="Genomic_DNA"/>
</dbReference>
<dbReference type="PANTHER" id="PTHR44215">
    <property type="entry name" value="WD REPEAT-CONTAINING PROTEIN 75"/>
    <property type="match status" value="1"/>
</dbReference>
<keyword evidence="4 8" id="KW-0853">WD repeat</keyword>
<dbReference type="GO" id="GO:0032040">
    <property type="term" value="C:small-subunit processome"/>
    <property type="evidence" value="ECO:0007669"/>
    <property type="project" value="InterPro"/>
</dbReference>
<dbReference type="CDD" id="cd23952">
    <property type="entry name" value="Utp17_CTD"/>
    <property type="match status" value="1"/>
</dbReference>
<evidence type="ECO:0000256" key="4">
    <source>
        <dbReference type="ARBA" id="ARBA00022574"/>
    </source>
</evidence>
<evidence type="ECO:0000256" key="8">
    <source>
        <dbReference type="PROSITE-ProRule" id="PRU00221"/>
    </source>
</evidence>
<evidence type="ECO:0000256" key="2">
    <source>
        <dbReference type="ARBA" id="ARBA00022517"/>
    </source>
</evidence>
<evidence type="ECO:0000256" key="9">
    <source>
        <dbReference type="SAM" id="MobiDB-lite"/>
    </source>
</evidence>
<evidence type="ECO:0000256" key="1">
    <source>
        <dbReference type="ARBA" id="ARBA00004604"/>
    </source>
</evidence>
<gene>
    <name evidence="10" type="ORF">MAPG_03062</name>
</gene>
<reference evidence="10" key="1">
    <citation type="submission" date="2010-05" db="EMBL/GenBank/DDBJ databases">
        <title>The Genome Sequence of Magnaporthe poae strain ATCC 64411.</title>
        <authorList>
            <consortium name="The Broad Institute Genome Sequencing Platform"/>
            <consortium name="Broad Institute Genome Sequencing Center for Infectious Disease"/>
            <person name="Ma L.-J."/>
            <person name="Dead R."/>
            <person name="Young S."/>
            <person name="Zeng Q."/>
            <person name="Koehrsen M."/>
            <person name="Alvarado L."/>
            <person name="Berlin A."/>
            <person name="Chapman S.B."/>
            <person name="Chen Z."/>
            <person name="Freedman E."/>
            <person name="Gellesch M."/>
            <person name="Goldberg J."/>
            <person name="Griggs A."/>
            <person name="Gujja S."/>
            <person name="Heilman E.R."/>
            <person name="Heiman D."/>
            <person name="Hepburn T."/>
            <person name="Howarth C."/>
            <person name="Jen D."/>
            <person name="Larson L."/>
            <person name="Mehta T."/>
            <person name="Neiman D."/>
            <person name="Pearson M."/>
            <person name="Roberts A."/>
            <person name="Saif S."/>
            <person name="Shea T."/>
            <person name="Shenoy N."/>
            <person name="Sisk P."/>
            <person name="Stolte C."/>
            <person name="Sykes S."/>
            <person name="Walk T."/>
            <person name="White J."/>
            <person name="Yandava C."/>
            <person name="Haas B."/>
            <person name="Nusbaum C."/>
            <person name="Birren B."/>
        </authorList>
    </citation>
    <scope>NUCLEOTIDE SEQUENCE</scope>
    <source>
        <strain evidence="10">ATCC 64411</strain>
    </source>
</reference>
<evidence type="ECO:0000256" key="3">
    <source>
        <dbReference type="ARBA" id="ARBA00022552"/>
    </source>
</evidence>
<dbReference type="Gene3D" id="2.130.10.10">
    <property type="entry name" value="YVTN repeat-like/Quinoprotein amine dehydrogenase"/>
    <property type="match status" value="2"/>
</dbReference>
<organism evidence="11 12">
    <name type="scientific">Magnaporthiopsis poae (strain ATCC 64411 / 73-15)</name>
    <name type="common">Kentucky bluegrass fungus</name>
    <name type="synonym">Magnaporthe poae</name>
    <dbReference type="NCBI Taxonomy" id="644358"/>
    <lineage>
        <taxon>Eukaryota</taxon>
        <taxon>Fungi</taxon>
        <taxon>Dikarya</taxon>
        <taxon>Ascomycota</taxon>
        <taxon>Pezizomycotina</taxon>
        <taxon>Sordariomycetes</taxon>
        <taxon>Sordariomycetidae</taxon>
        <taxon>Magnaporthales</taxon>
        <taxon>Magnaporthaceae</taxon>
        <taxon>Magnaporthiopsis</taxon>
    </lineage>
</organism>
<dbReference type="InterPro" id="IPR053826">
    <property type="entry name" value="WDR75"/>
</dbReference>
<dbReference type="GO" id="GO:0045943">
    <property type="term" value="P:positive regulation of transcription by RNA polymerase I"/>
    <property type="evidence" value="ECO:0007669"/>
    <property type="project" value="InterPro"/>
</dbReference>
<dbReference type="PROSITE" id="PS50294">
    <property type="entry name" value="WD_REPEATS_REGION"/>
    <property type="match status" value="1"/>
</dbReference>
<evidence type="ECO:0000313" key="12">
    <source>
        <dbReference type="Proteomes" id="UP000011715"/>
    </source>
</evidence>